<dbReference type="RefSeq" id="WP_253869295.1">
    <property type="nucleotide sequence ID" value="NZ_BAABHM010000012.1"/>
</dbReference>
<dbReference type="PANTHER" id="PTHR33375:SF1">
    <property type="entry name" value="CHROMOSOME-PARTITIONING PROTEIN PARB-RELATED"/>
    <property type="match status" value="1"/>
</dbReference>
<evidence type="ECO:0000313" key="4">
    <source>
        <dbReference type="Proteomes" id="UP001500843"/>
    </source>
</evidence>
<dbReference type="Gene3D" id="1.10.10.2830">
    <property type="match status" value="1"/>
</dbReference>
<evidence type="ECO:0000259" key="2">
    <source>
        <dbReference type="SMART" id="SM00470"/>
    </source>
</evidence>
<feature type="region of interest" description="Disordered" evidence="1">
    <location>
        <begin position="464"/>
        <end position="570"/>
    </location>
</feature>
<dbReference type="Pfam" id="PF02195">
    <property type="entry name" value="ParB_N"/>
    <property type="match status" value="1"/>
</dbReference>
<dbReference type="Proteomes" id="UP001500843">
    <property type="component" value="Unassembled WGS sequence"/>
</dbReference>
<dbReference type="InterPro" id="IPR036086">
    <property type="entry name" value="ParB/Sulfiredoxin_sf"/>
</dbReference>
<name>A0ABP8XEX6_9MICO</name>
<dbReference type="SUPFAM" id="SSF110849">
    <property type="entry name" value="ParB/Sulfiredoxin"/>
    <property type="match status" value="1"/>
</dbReference>
<proteinExistence type="predicted"/>
<gene>
    <name evidence="3" type="ORF">GCM10023198_31270</name>
</gene>
<comment type="caution">
    <text evidence="3">The sequence shown here is derived from an EMBL/GenBank/DDBJ whole genome shotgun (WGS) entry which is preliminary data.</text>
</comment>
<dbReference type="PANTHER" id="PTHR33375">
    <property type="entry name" value="CHROMOSOME-PARTITIONING PROTEIN PARB-RELATED"/>
    <property type="match status" value="1"/>
</dbReference>
<evidence type="ECO:0000313" key="3">
    <source>
        <dbReference type="EMBL" id="GAA4706740.1"/>
    </source>
</evidence>
<dbReference type="SUPFAM" id="SSF109709">
    <property type="entry name" value="KorB DNA-binding domain-like"/>
    <property type="match status" value="1"/>
</dbReference>
<evidence type="ECO:0000256" key="1">
    <source>
        <dbReference type="SAM" id="MobiDB-lite"/>
    </source>
</evidence>
<protein>
    <recommendedName>
        <fullName evidence="2">ParB-like N-terminal domain-containing protein</fullName>
    </recommendedName>
</protein>
<organism evidence="3 4">
    <name type="scientific">Promicromonospora umidemergens</name>
    <dbReference type="NCBI Taxonomy" id="629679"/>
    <lineage>
        <taxon>Bacteria</taxon>
        <taxon>Bacillati</taxon>
        <taxon>Actinomycetota</taxon>
        <taxon>Actinomycetes</taxon>
        <taxon>Micrococcales</taxon>
        <taxon>Promicromonosporaceae</taxon>
        <taxon>Promicromonospora</taxon>
    </lineage>
</organism>
<dbReference type="EMBL" id="BAABHM010000012">
    <property type="protein sequence ID" value="GAA4706740.1"/>
    <property type="molecule type" value="Genomic_DNA"/>
</dbReference>
<dbReference type="InterPro" id="IPR050336">
    <property type="entry name" value="Chromosome_partition/occlusion"/>
</dbReference>
<sequence length="570" mass="61419">MSVTLENKNVEKRAGNTPDAKVEFGLLDPRTLLVETNVRAEANLTPRFLKSIRDNGVLSPILVQRTEQGLRVRAGQRRTLAAVEVGLEAIPAMIVQGDEDQIRRLREQVAENDDRQGLRHADYVAAFEQMSLLGVSVVEIANTTGHSTSDVKAALTVAKTKKAKAVQAKYDLTLDQAAVLAEFENDTEAVEALTEIAMKSPDRFAHAAQQRRDGRDAAARLAEATKALADAGIKQVTNWNAEVKDNKAAQELQQLQSGEGKTVTPEAHAICPQRAAYIGTSHNGDIYTRHVCLNYKAAGHKLNHAKANDTRTEQEKETARAERAEVITNNKAWKSAETVRREWLAQFAKRKTAPKDAANFLAGSLTADTHSIEKASLGAHGLACEWLGLRTTGGWGSRQALSDLIAKATSARALHIALVLALAAIEERTGLHTWRRSGSESRYLRALEAWGYNLSDVEQIARGPQENSTACTEKKADALTSTASPQQPEAKVANTVKTTSPATDRDEQPAKTGVDSTNAAPAKGQPAPNPTKGKPQTAGNTTGAKPEPGKRQPVKPQAEKAASAPQPVKA</sequence>
<feature type="domain" description="ParB-like N-terminal" evidence="2">
    <location>
        <begin position="25"/>
        <end position="109"/>
    </location>
</feature>
<reference evidence="4" key="1">
    <citation type="journal article" date="2019" name="Int. J. Syst. Evol. Microbiol.">
        <title>The Global Catalogue of Microorganisms (GCM) 10K type strain sequencing project: providing services to taxonomists for standard genome sequencing and annotation.</title>
        <authorList>
            <consortium name="The Broad Institute Genomics Platform"/>
            <consortium name="The Broad Institute Genome Sequencing Center for Infectious Disease"/>
            <person name="Wu L."/>
            <person name="Ma J."/>
        </authorList>
    </citation>
    <scope>NUCLEOTIDE SEQUENCE [LARGE SCALE GENOMIC DNA]</scope>
    <source>
        <strain evidence="4">JCM 17975</strain>
    </source>
</reference>
<dbReference type="Gene3D" id="3.90.1530.30">
    <property type="match status" value="1"/>
</dbReference>
<accession>A0ABP8XEX6</accession>
<keyword evidence="4" id="KW-1185">Reference proteome</keyword>
<dbReference type="InterPro" id="IPR003115">
    <property type="entry name" value="ParB_N"/>
</dbReference>
<dbReference type="SMART" id="SM00470">
    <property type="entry name" value="ParB"/>
    <property type="match status" value="1"/>
</dbReference>